<name>A0A4Z2H699_9TELE</name>
<gene>
    <name evidence="1" type="ORF">EYF80_028561</name>
</gene>
<accession>A0A4Z2H699</accession>
<evidence type="ECO:0000313" key="2">
    <source>
        <dbReference type="Proteomes" id="UP000314294"/>
    </source>
</evidence>
<organism evidence="1 2">
    <name type="scientific">Liparis tanakae</name>
    <name type="common">Tanaka's snailfish</name>
    <dbReference type="NCBI Taxonomy" id="230148"/>
    <lineage>
        <taxon>Eukaryota</taxon>
        <taxon>Metazoa</taxon>
        <taxon>Chordata</taxon>
        <taxon>Craniata</taxon>
        <taxon>Vertebrata</taxon>
        <taxon>Euteleostomi</taxon>
        <taxon>Actinopterygii</taxon>
        <taxon>Neopterygii</taxon>
        <taxon>Teleostei</taxon>
        <taxon>Neoteleostei</taxon>
        <taxon>Acanthomorphata</taxon>
        <taxon>Eupercaria</taxon>
        <taxon>Perciformes</taxon>
        <taxon>Cottioidei</taxon>
        <taxon>Cottales</taxon>
        <taxon>Liparidae</taxon>
        <taxon>Liparis</taxon>
    </lineage>
</organism>
<dbReference type="AlphaFoldDB" id="A0A4Z2H699"/>
<evidence type="ECO:0000313" key="1">
    <source>
        <dbReference type="EMBL" id="TNN61266.1"/>
    </source>
</evidence>
<proteinExistence type="predicted"/>
<keyword evidence="2" id="KW-1185">Reference proteome</keyword>
<comment type="caution">
    <text evidence="1">The sequence shown here is derived from an EMBL/GenBank/DDBJ whole genome shotgun (WGS) entry which is preliminary data.</text>
</comment>
<sequence>MWEPAVLTLLLPRPPHSDEEEEILGSLVCDVILRLGQRGLSLRVISVKQPEQREHRVFVVRRHSGVCPEARRSPRLELFYNPESERHISNIHAQFRIDVPI</sequence>
<dbReference type="EMBL" id="SRLO01000319">
    <property type="protein sequence ID" value="TNN61266.1"/>
    <property type="molecule type" value="Genomic_DNA"/>
</dbReference>
<reference evidence="1 2" key="1">
    <citation type="submission" date="2019-03" db="EMBL/GenBank/DDBJ databases">
        <title>First draft genome of Liparis tanakae, snailfish: a comprehensive survey of snailfish specific genes.</title>
        <authorList>
            <person name="Kim W."/>
            <person name="Song I."/>
            <person name="Jeong J.-H."/>
            <person name="Kim D."/>
            <person name="Kim S."/>
            <person name="Ryu S."/>
            <person name="Song J.Y."/>
            <person name="Lee S.K."/>
        </authorList>
    </citation>
    <scope>NUCLEOTIDE SEQUENCE [LARGE SCALE GENOMIC DNA]</scope>
    <source>
        <tissue evidence="1">Muscle</tissue>
    </source>
</reference>
<protein>
    <submittedName>
        <fullName evidence="1">Uncharacterized protein</fullName>
    </submittedName>
</protein>
<dbReference type="Proteomes" id="UP000314294">
    <property type="component" value="Unassembled WGS sequence"/>
</dbReference>